<evidence type="ECO:0000313" key="1">
    <source>
        <dbReference type="EMBL" id="GAA1494941.1"/>
    </source>
</evidence>
<sequence>MVSGNAENMMRILKKPSSAAASGSFNGVRWPGRDDLFLAVDKQSRYWVLIGPSSSQIEAADAFVGAAVSVGARRGLRIRTDQTEQHGSFIAVCLMQDSVGLLSEFCYLVEVLAEIAPPGCTLKEVLAIVVRFSILFVEGQGASVESAVGLWGELWAIHNSYDPQRWIAAWHPSTRALLDFETGECAVEVKTTLHESAVHHLRQRQVETRLHDGWLLSLRIYSSSSGLSIGDLMDATVGRVDASSRSHLMDKSLRVMSGDLQALREWKFDLQDGGCRALLMTDVPRILGQQSPALRAVAFEVDLDEVLSKRGRTFTSVDEKLLER</sequence>
<dbReference type="Pfam" id="PF14390">
    <property type="entry name" value="DUF4420"/>
    <property type="match status" value="1"/>
</dbReference>
<dbReference type="InterPro" id="IPR025534">
    <property type="entry name" value="DUF4420"/>
</dbReference>
<reference evidence="1 2" key="1">
    <citation type="journal article" date="2019" name="Int. J. Syst. Evol. Microbiol.">
        <title>The Global Catalogue of Microorganisms (GCM) 10K type strain sequencing project: providing services to taxonomists for standard genome sequencing and annotation.</title>
        <authorList>
            <consortium name="The Broad Institute Genomics Platform"/>
            <consortium name="The Broad Institute Genome Sequencing Center for Infectious Disease"/>
            <person name="Wu L."/>
            <person name="Ma J."/>
        </authorList>
    </citation>
    <scope>NUCLEOTIDE SEQUENCE [LARGE SCALE GENOMIC DNA]</scope>
    <source>
        <strain evidence="1 2">JCM 12140</strain>
    </source>
</reference>
<keyword evidence="2" id="KW-1185">Reference proteome</keyword>
<dbReference type="EMBL" id="BAAAJX010000020">
    <property type="protein sequence ID" value="GAA1494941.1"/>
    <property type="molecule type" value="Genomic_DNA"/>
</dbReference>
<name>A0ABN1ZH94_9MICO</name>
<protein>
    <recommendedName>
        <fullName evidence="3">PD-(D/E)XK motif protein</fullName>
    </recommendedName>
</protein>
<dbReference type="Proteomes" id="UP001501742">
    <property type="component" value="Unassembled WGS sequence"/>
</dbReference>
<comment type="caution">
    <text evidence="1">The sequence shown here is derived from an EMBL/GenBank/DDBJ whole genome shotgun (WGS) entry which is preliminary data.</text>
</comment>
<proteinExistence type="predicted"/>
<evidence type="ECO:0000313" key="2">
    <source>
        <dbReference type="Proteomes" id="UP001501742"/>
    </source>
</evidence>
<evidence type="ECO:0008006" key="3">
    <source>
        <dbReference type="Google" id="ProtNLM"/>
    </source>
</evidence>
<dbReference type="RefSeq" id="WP_204608251.1">
    <property type="nucleotide sequence ID" value="NZ_BAAAJX010000020.1"/>
</dbReference>
<organism evidence="1 2">
    <name type="scientific">Curtobacterium herbarum</name>
    <dbReference type="NCBI Taxonomy" id="150122"/>
    <lineage>
        <taxon>Bacteria</taxon>
        <taxon>Bacillati</taxon>
        <taxon>Actinomycetota</taxon>
        <taxon>Actinomycetes</taxon>
        <taxon>Micrococcales</taxon>
        <taxon>Microbacteriaceae</taxon>
        <taxon>Curtobacterium</taxon>
    </lineage>
</organism>
<accession>A0ABN1ZH94</accession>
<gene>
    <name evidence="1" type="ORF">GCM10009627_32870</name>
</gene>